<keyword evidence="5" id="KW-1133">Transmembrane helix</keyword>
<sequence>MTARARIRDAAIRQFADRGFAGATMRGIAAAAGVSVGLVQYHFSSKQELRRACDDAVVERFGSRLSRQAHEGLLSDPDVMAAVIHAGEPLARYLARALSEESEAGNRMFDRLAEAAESFLSTTWPRRFPPGSRDAADTAAVMAAMHGGLVVLNGQVARRLGVDPLAPDNAARIGTAMSRLYIALGGFAESARAPVLPEDLDEP</sequence>
<dbReference type="PANTHER" id="PTHR30055">
    <property type="entry name" value="HTH-TYPE TRANSCRIPTIONAL REGULATOR RUTR"/>
    <property type="match status" value="1"/>
</dbReference>
<reference evidence="7 8" key="1">
    <citation type="journal article" date="2013" name="Stand. Genomic Sci.">
        <title>Genomic Encyclopedia of Type Strains, Phase I: The one thousand microbial genomes (KMG-I) project.</title>
        <authorList>
            <person name="Kyrpides N.C."/>
            <person name="Woyke T."/>
            <person name="Eisen J.A."/>
            <person name="Garrity G."/>
            <person name="Lilburn T.G."/>
            <person name="Beck B.J."/>
            <person name="Whitman W.B."/>
            <person name="Hugenholtz P."/>
            <person name="Klenk H.P."/>
        </authorList>
    </citation>
    <scope>NUCLEOTIDE SEQUENCE [LARGE SCALE GENOMIC DNA]</scope>
    <source>
        <strain evidence="7 8">DSM 45044</strain>
    </source>
</reference>
<dbReference type="GO" id="GO:0000976">
    <property type="term" value="F:transcription cis-regulatory region binding"/>
    <property type="evidence" value="ECO:0007669"/>
    <property type="project" value="TreeGrafter"/>
</dbReference>
<dbReference type="AlphaFoldDB" id="A0A562VDW2"/>
<dbReference type="PANTHER" id="PTHR30055:SF234">
    <property type="entry name" value="HTH-TYPE TRANSCRIPTIONAL REGULATOR BETI"/>
    <property type="match status" value="1"/>
</dbReference>
<feature type="domain" description="HTH tetR-type" evidence="6">
    <location>
        <begin position="1"/>
        <end position="61"/>
    </location>
</feature>
<gene>
    <name evidence="7" type="ORF">LX16_1774</name>
</gene>
<evidence type="ECO:0000256" key="2">
    <source>
        <dbReference type="ARBA" id="ARBA00023125"/>
    </source>
</evidence>
<dbReference type="PROSITE" id="PS50977">
    <property type="entry name" value="HTH_TETR_2"/>
    <property type="match status" value="1"/>
</dbReference>
<keyword evidence="1" id="KW-0805">Transcription regulation</keyword>
<feature type="DNA-binding region" description="H-T-H motif" evidence="4">
    <location>
        <begin position="24"/>
        <end position="43"/>
    </location>
</feature>
<evidence type="ECO:0000256" key="5">
    <source>
        <dbReference type="SAM" id="Phobius"/>
    </source>
</evidence>
<dbReference type="GO" id="GO:0003700">
    <property type="term" value="F:DNA-binding transcription factor activity"/>
    <property type="evidence" value="ECO:0007669"/>
    <property type="project" value="TreeGrafter"/>
</dbReference>
<evidence type="ECO:0000256" key="3">
    <source>
        <dbReference type="ARBA" id="ARBA00023163"/>
    </source>
</evidence>
<keyword evidence="8" id="KW-1185">Reference proteome</keyword>
<keyword evidence="2 4" id="KW-0238">DNA-binding</keyword>
<name>A0A562VDW2_9ACTN</name>
<evidence type="ECO:0000259" key="6">
    <source>
        <dbReference type="PROSITE" id="PS50977"/>
    </source>
</evidence>
<evidence type="ECO:0000313" key="8">
    <source>
        <dbReference type="Proteomes" id="UP000321617"/>
    </source>
</evidence>
<protein>
    <submittedName>
        <fullName evidence="7">TetR family transcriptional regulator</fullName>
    </submittedName>
</protein>
<dbReference type="Gene3D" id="1.10.357.10">
    <property type="entry name" value="Tetracycline Repressor, domain 2"/>
    <property type="match status" value="1"/>
</dbReference>
<dbReference type="SUPFAM" id="SSF46689">
    <property type="entry name" value="Homeodomain-like"/>
    <property type="match status" value="1"/>
</dbReference>
<keyword evidence="5" id="KW-0472">Membrane</keyword>
<dbReference type="InterPro" id="IPR009057">
    <property type="entry name" value="Homeodomain-like_sf"/>
</dbReference>
<comment type="caution">
    <text evidence="7">The sequence shown here is derived from an EMBL/GenBank/DDBJ whole genome shotgun (WGS) entry which is preliminary data.</text>
</comment>
<accession>A0A562VDW2</accession>
<dbReference type="Proteomes" id="UP000321617">
    <property type="component" value="Unassembled WGS sequence"/>
</dbReference>
<dbReference type="InterPro" id="IPR050109">
    <property type="entry name" value="HTH-type_TetR-like_transc_reg"/>
</dbReference>
<dbReference type="Pfam" id="PF00440">
    <property type="entry name" value="TetR_N"/>
    <property type="match status" value="1"/>
</dbReference>
<feature type="transmembrane region" description="Helical" evidence="5">
    <location>
        <begin position="20"/>
        <end position="43"/>
    </location>
</feature>
<evidence type="ECO:0000256" key="1">
    <source>
        <dbReference type="ARBA" id="ARBA00023015"/>
    </source>
</evidence>
<proteinExistence type="predicted"/>
<evidence type="ECO:0000313" key="7">
    <source>
        <dbReference type="EMBL" id="TWJ16052.1"/>
    </source>
</evidence>
<keyword evidence="3" id="KW-0804">Transcription</keyword>
<dbReference type="EMBL" id="VLLL01000005">
    <property type="protein sequence ID" value="TWJ16052.1"/>
    <property type="molecule type" value="Genomic_DNA"/>
</dbReference>
<organism evidence="7 8">
    <name type="scientific">Stackebrandtia albiflava</name>
    <dbReference type="NCBI Taxonomy" id="406432"/>
    <lineage>
        <taxon>Bacteria</taxon>
        <taxon>Bacillati</taxon>
        <taxon>Actinomycetota</taxon>
        <taxon>Actinomycetes</taxon>
        <taxon>Glycomycetales</taxon>
        <taxon>Glycomycetaceae</taxon>
        <taxon>Stackebrandtia</taxon>
    </lineage>
</organism>
<keyword evidence="5" id="KW-0812">Transmembrane</keyword>
<dbReference type="PRINTS" id="PR00455">
    <property type="entry name" value="HTHTETR"/>
</dbReference>
<evidence type="ECO:0000256" key="4">
    <source>
        <dbReference type="PROSITE-ProRule" id="PRU00335"/>
    </source>
</evidence>
<dbReference type="InterPro" id="IPR001647">
    <property type="entry name" value="HTH_TetR"/>
</dbReference>